<gene>
    <name evidence="2" type="ORF">GCM10007388_23840</name>
</gene>
<accession>A0AA87YCR7</accession>
<feature type="transmembrane region" description="Helical" evidence="1">
    <location>
        <begin position="56"/>
        <end position="75"/>
    </location>
</feature>
<reference evidence="2" key="2">
    <citation type="submission" date="2022-12" db="EMBL/GenBank/DDBJ databases">
        <authorList>
            <person name="Sun Q."/>
            <person name="Kim S."/>
        </authorList>
    </citation>
    <scope>NUCLEOTIDE SEQUENCE</scope>
    <source>
        <strain evidence="2">KCTC 12344</strain>
    </source>
</reference>
<evidence type="ECO:0000256" key="1">
    <source>
        <dbReference type="SAM" id="Phobius"/>
    </source>
</evidence>
<feature type="transmembrane region" description="Helical" evidence="1">
    <location>
        <begin position="23"/>
        <end position="44"/>
    </location>
</feature>
<proteinExistence type="predicted"/>
<evidence type="ECO:0000313" key="3">
    <source>
        <dbReference type="Proteomes" id="UP000619512"/>
    </source>
</evidence>
<reference evidence="2" key="1">
    <citation type="journal article" date="2014" name="Int. J. Syst. Evol. Microbiol.">
        <title>Complete genome sequence of Corynebacterium casei LMG S-19264T (=DSM 44701T), isolated from a smear-ripened cheese.</title>
        <authorList>
            <consortium name="US DOE Joint Genome Institute (JGI-PGF)"/>
            <person name="Walter F."/>
            <person name="Albersmeier A."/>
            <person name="Kalinowski J."/>
            <person name="Ruckert C."/>
        </authorList>
    </citation>
    <scope>NUCLEOTIDE SEQUENCE</scope>
    <source>
        <strain evidence="2">KCTC 12344</strain>
    </source>
</reference>
<keyword evidence="1" id="KW-1133">Transmembrane helix</keyword>
<dbReference type="AlphaFoldDB" id="A0AA87YCR7"/>
<organism evidence="2 3">
    <name type="scientific">Pseudoduganella plicata</name>
    <dbReference type="NCBI Taxonomy" id="321984"/>
    <lineage>
        <taxon>Bacteria</taxon>
        <taxon>Pseudomonadati</taxon>
        <taxon>Pseudomonadota</taxon>
        <taxon>Betaproteobacteria</taxon>
        <taxon>Burkholderiales</taxon>
        <taxon>Oxalobacteraceae</taxon>
        <taxon>Telluria group</taxon>
        <taxon>Pseudoduganella</taxon>
    </lineage>
</organism>
<evidence type="ECO:0000313" key="2">
    <source>
        <dbReference type="EMBL" id="GGY89542.1"/>
    </source>
</evidence>
<sequence length="101" mass="10940">MSAEMGDKTKRAPIRPDWWGKTFAGAVLGATLAFALAGIFAWAGPGGIAPPDKSQFVMWLIAPVWMTVFGFVWLFRSGMLALLWLGGANLLAWGLLFLVRG</sequence>
<protein>
    <submittedName>
        <fullName evidence="2">Uncharacterized protein</fullName>
    </submittedName>
</protein>
<comment type="caution">
    <text evidence="2">The sequence shown here is derived from an EMBL/GenBank/DDBJ whole genome shotgun (WGS) entry which is preliminary data.</text>
</comment>
<name>A0AA87YCR7_9BURK</name>
<dbReference type="RefSeq" id="WP_229466409.1">
    <property type="nucleotide sequence ID" value="NZ_BMWW01000003.1"/>
</dbReference>
<dbReference type="EMBL" id="BMWW01000003">
    <property type="protein sequence ID" value="GGY89542.1"/>
    <property type="molecule type" value="Genomic_DNA"/>
</dbReference>
<dbReference type="Proteomes" id="UP000619512">
    <property type="component" value="Unassembled WGS sequence"/>
</dbReference>
<keyword evidence="1" id="KW-0472">Membrane</keyword>
<keyword evidence="1" id="KW-0812">Transmembrane</keyword>
<feature type="transmembrane region" description="Helical" evidence="1">
    <location>
        <begin position="81"/>
        <end position="99"/>
    </location>
</feature>